<evidence type="ECO:0000256" key="2">
    <source>
        <dbReference type="SAM" id="MobiDB-lite"/>
    </source>
</evidence>
<gene>
    <name evidence="3" type="primary">YTM1_1</name>
    <name evidence="3" type="ORF">OC846_002830</name>
</gene>
<feature type="compositionally biased region" description="Low complexity" evidence="2">
    <location>
        <begin position="49"/>
        <end position="60"/>
    </location>
</feature>
<dbReference type="GO" id="GO:0006888">
    <property type="term" value="P:endoplasmic reticulum to Golgi vesicle-mediated transport"/>
    <property type="evidence" value="ECO:0007669"/>
    <property type="project" value="TreeGrafter"/>
</dbReference>
<dbReference type="GO" id="GO:0007094">
    <property type="term" value="P:mitotic spindle assembly checkpoint signaling"/>
    <property type="evidence" value="ECO:0007669"/>
    <property type="project" value="TreeGrafter"/>
</dbReference>
<dbReference type="PANTHER" id="PTHR12205">
    <property type="entry name" value="CENTROMERE/KINETOCHORE PROTEIN ZW10"/>
    <property type="match status" value="1"/>
</dbReference>
<feature type="compositionally biased region" description="Acidic residues" evidence="2">
    <location>
        <begin position="281"/>
        <end position="291"/>
    </location>
</feature>
<feature type="coiled-coil region" evidence="1">
    <location>
        <begin position="94"/>
        <end position="121"/>
    </location>
</feature>
<protein>
    <submittedName>
        <fullName evidence="3">Ribosome biogenesis protein ytm1</fullName>
    </submittedName>
</protein>
<dbReference type="GO" id="GO:1990423">
    <property type="term" value="C:RZZ complex"/>
    <property type="evidence" value="ECO:0007669"/>
    <property type="project" value="TreeGrafter"/>
</dbReference>
<feature type="region of interest" description="Disordered" evidence="2">
    <location>
        <begin position="268"/>
        <end position="367"/>
    </location>
</feature>
<feature type="compositionally biased region" description="Polar residues" evidence="2">
    <location>
        <begin position="358"/>
        <end position="367"/>
    </location>
</feature>
<reference evidence="3" key="1">
    <citation type="journal article" date="2023" name="PhytoFront">
        <title>Draft Genome Resources of Seven Strains of Tilletia horrida, Causal Agent of Kernel Smut of Rice.</title>
        <authorList>
            <person name="Khanal S."/>
            <person name="Antony Babu S."/>
            <person name="Zhou X.G."/>
        </authorList>
    </citation>
    <scope>NUCLEOTIDE SEQUENCE</scope>
    <source>
        <strain evidence="3">TX6</strain>
    </source>
</reference>
<dbReference type="EMBL" id="JAPDMZ010000060">
    <property type="protein sequence ID" value="KAK0552653.1"/>
    <property type="molecule type" value="Genomic_DNA"/>
</dbReference>
<evidence type="ECO:0000256" key="1">
    <source>
        <dbReference type="SAM" id="Coils"/>
    </source>
</evidence>
<accession>A0AAN6GR59</accession>
<dbReference type="AlphaFoldDB" id="A0AAN6GR59"/>
<name>A0AAN6GR59_9BASI</name>
<evidence type="ECO:0000313" key="4">
    <source>
        <dbReference type="Proteomes" id="UP001176517"/>
    </source>
</evidence>
<keyword evidence="1" id="KW-0175">Coiled coil</keyword>
<proteinExistence type="predicted"/>
<keyword evidence="4" id="KW-1185">Reference proteome</keyword>
<dbReference type="PANTHER" id="PTHR12205:SF0">
    <property type="entry name" value="CENTROMERE_KINETOCHORE PROTEIN ZW10 HOMOLOG"/>
    <property type="match status" value="1"/>
</dbReference>
<dbReference type="GO" id="GO:0005737">
    <property type="term" value="C:cytoplasm"/>
    <property type="evidence" value="ECO:0007669"/>
    <property type="project" value="GOC"/>
</dbReference>
<evidence type="ECO:0000313" key="3">
    <source>
        <dbReference type="EMBL" id="KAK0552653.1"/>
    </source>
</evidence>
<dbReference type="Proteomes" id="UP001176517">
    <property type="component" value="Unassembled WGS sequence"/>
</dbReference>
<comment type="caution">
    <text evidence="3">The sequence shown here is derived from an EMBL/GenBank/DDBJ whole genome shotgun (WGS) entry which is preliminary data.</text>
</comment>
<feature type="region of interest" description="Disordered" evidence="2">
    <location>
        <begin position="31"/>
        <end position="61"/>
    </location>
</feature>
<organism evidence="3 4">
    <name type="scientific">Tilletia horrida</name>
    <dbReference type="NCBI Taxonomy" id="155126"/>
    <lineage>
        <taxon>Eukaryota</taxon>
        <taxon>Fungi</taxon>
        <taxon>Dikarya</taxon>
        <taxon>Basidiomycota</taxon>
        <taxon>Ustilaginomycotina</taxon>
        <taxon>Exobasidiomycetes</taxon>
        <taxon>Tilletiales</taxon>
        <taxon>Tilletiaceae</taxon>
        <taxon>Tilletia</taxon>
    </lineage>
</organism>
<sequence>MAASSEAAQRRPPASQEAQLDLRTFLNSIHAGLEAPSASSSKDESGQQSAPTAPSLPASARVSMLDAQIDAVNTKLQTTLKENADSIASSGKETVRVQREVRALRQQVAELEDATQQQVKDRIPSDSPLLGALVAFQRANEAAQEQTSNLKLLTGLHAAVLSLEQLEDALFPQDASRSNADASNLEELAVHAQEACAELGVLAHEGQIHGQGKLSWLAREPRPFGASSSTIKSWQREAEEIDIPGVRLLGPRLRRALDELDRRRRRTLASRGGSFNTNGETESDDDAEEEEHALSPADEVRRRARTLLQSPNGWKPVTTIDVSSHSGTAGPANPFGAQHSPAQNASPALSGGGRFPQQFGSTSLDTSAPATCTISQRSLDLVKLAEDSLVQARKRAKQLSREIANPSASGGNERRDAKLQIIAELLHALPDIFILHNALMPVLHPQSIWSDPVRALQFANDCSHVSAQCVRLGYELLIASNVREELGRLMSIKFGDDASGEGGMRKAVETAAHGLEAVSQKTTGLGLRVLNRQMIKNSR</sequence>